<keyword evidence="1" id="KW-0812">Transmembrane</keyword>
<protein>
    <recommendedName>
        <fullName evidence="3">Major facilitator superfamily (MFS) profile domain-containing protein</fullName>
    </recommendedName>
</protein>
<feature type="transmembrane region" description="Helical" evidence="1">
    <location>
        <begin position="97"/>
        <end position="119"/>
    </location>
</feature>
<gene>
    <name evidence="2" type="ORF">ABOZ73_18470</name>
</gene>
<evidence type="ECO:0000313" key="2">
    <source>
        <dbReference type="EMBL" id="XDO96725.1"/>
    </source>
</evidence>
<dbReference type="RefSeq" id="WP_369059565.1">
    <property type="nucleotide sequence ID" value="NZ_CP158375.1"/>
</dbReference>
<keyword evidence="1" id="KW-1133">Transmembrane helix</keyword>
<evidence type="ECO:0000256" key="1">
    <source>
        <dbReference type="SAM" id="Phobius"/>
    </source>
</evidence>
<evidence type="ECO:0008006" key="3">
    <source>
        <dbReference type="Google" id="ProtNLM"/>
    </source>
</evidence>
<organism evidence="2">
    <name type="scientific">Caulobacter sp. 73W</name>
    <dbReference type="NCBI Taxonomy" id="3161137"/>
    <lineage>
        <taxon>Bacteria</taxon>
        <taxon>Pseudomonadati</taxon>
        <taxon>Pseudomonadota</taxon>
        <taxon>Alphaproteobacteria</taxon>
        <taxon>Caulobacterales</taxon>
        <taxon>Caulobacteraceae</taxon>
        <taxon>Caulobacter</taxon>
    </lineage>
</organism>
<sequence>MTAPAALFFISAVTTTLALFAPVGWMALALFTPAMLSFAFMLPCAFGAGHLVAGRGREALASSLGMVGSGLLGPALGPLLVGVVSDAATTASIPNGLGLGLLIVPTASVLAGVACLVANRRIFDAYFSRR</sequence>
<name>A0AB39KSN2_9CAUL</name>
<proteinExistence type="predicted"/>
<keyword evidence="1" id="KW-0472">Membrane</keyword>
<reference evidence="2" key="1">
    <citation type="submission" date="2024-06" db="EMBL/GenBank/DDBJ databases">
        <title>Caulobacter inopinatus, sp. nov.</title>
        <authorList>
            <person name="Donachie S.P."/>
        </authorList>
    </citation>
    <scope>NUCLEOTIDE SEQUENCE</scope>
    <source>
        <strain evidence="2">73W</strain>
    </source>
</reference>
<accession>A0AB39KSN2</accession>
<feature type="transmembrane region" description="Helical" evidence="1">
    <location>
        <begin position="30"/>
        <end position="52"/>
    </location>
</feature>
<dbReference type="EMBL" id="CP158375">
    <property type="protein sequence ID" value="XDO96725.1"/>
    <property type="molecule type" value="Genomic_DNA"/>
</dbReference>
<feature type="transmembrane region" description="Helical" evidence="1">
    <location>
        <begin position="64"/>
        <end position="85"/>
    </location>
</feature>
<dbReference type="AlphaFoldDB" id="A0AB39KSN2"/>